<feature type="transmembrane region" description="Helical" evidence="2">
    <location>
        <begin position="88"/>
        <end position="108"/>
    </location>
</feature>
<accession>D7BWI4</accession>
<dbReference type="InterPro" id="IPR021362">
    <property type="entry name" value="DUF2834"/>
</dbReference>
<evidence type="ECO:0008006" key="5">
    <source>
        <dbReference type="Google" id="ProtNLM"/>
    </source>
</evidence>
<evidence type="ECO:0000313" key="4">
    <source>
        <dbReference type="Proteomes" id="UP000000377"/>
    </source>
</evidence>
<evidence type="ECO:0000256" key="2">
    <source>
        <dbReference type="SAM" id="Phobius"/>
    </source>
</evidence>
<gene>
    <name evidence="3" type="ordered locus">SBI_00219</name>
</gene>
<dbReference type="eggNOG" id="ENOG5032A9A">
    <property type="taxonomic scope" value="Bacteria"/>
</dbReference>
<keyword evidence="4" id="KW-1185">Reference proteome</keyword>
<feature type="transmembrane region" description="Helical" evidence="2">
    <location>
        <begin position="7"/>
        <end position="32"/>
    </location>
</feature>
<dbReference type="PATRIC" id="fig|749414.3.peg.230"/>
<keyword evidence="2" id="KW-0812">Transmembrane</keyword>
<name>D7BWI4_STRBB</name>
<evidence type="ECO:0000256" key="1">
    <source>
        <dbReference type="SAM" id="MobiDB-lite"/>
    </source>
</evidence>
<dbReference type="AlphaFoldDB" id="D7BWI4"/>
<dbReference type="EMBL" id="CP002047">
    <property type="protein sequence ID" value="ADI03340.1"/>
    <property type="molecule type" value="Genomic_DNA"/>
</dbReference>
<dbReference type="HOGENOM" id="CLU_1659722_0_0_11"/>
<proteinExistence type="predicted"/>
<feature type="region of interest" description="Disordered" evidence="1">
    <location>
        <begin position="118"/>
        <end position="141"/>
    </location>
</feature>
<dbReference type="STRING" id="749414.SBI_00219"/>
<feature type="transmembrane region" description="Helical" evidence="2">
    <location>
        <begin position="58"/>
        <end position="76"/>
    </location>
</feature>
<protein>
    <recommendedName>
        <fullName evidence="5">DUF2834 domain-containing protein</fullName>
    </recommendedName>
</protein>
<dbReference type="Proteomes" id="UP000000377">
    <property type="component" value="Chromosome"/>
</dbReference>
<reference evidence="3 4" key="1">
    <citation type="journal article" date="2010" name="J. Bacteriol.">
        <title>Genome sequence of the milbemycin-producing bacterium Streptomyces bingchenggensis.</title>
        <authorList>
            <person name="Wang X.J."/>
            <person name="Yan Y.J."/>
            <person name="Zhang B."/>
            <person name="An J."/>
            <person name="Wang J.J."/>
            <person name="Tian J."/>
            <person name="Jiang L."/>
            <person name="Chen Y.H."/>
            <person name="Huang S.X."/>
            <person name="Yin M."/>
            <person name="Zhang J."/>
            <person name="Gao A.L."/>
            <person name="Liu C.X."/>
            <person name="Zhu Z.X."/>
            <person name="Xiang W.S."/>
        </authorList>
    </citation>
    <scope>NUCLEOTIDE SEQUENCE [LARGE SCALE GENOMIC DNA]</scope>
    <source>
        <strain evidence="3 4">BCW-1</strain>
    </source>
</reference>
<keyword evidence="2" id="KW-1133">Transmembrane helix</keyword>
<organism evidence="3 4">
    <name type="scientific">Streptomyces bingchenggensis (strain BCW-1)</name>
    <dbReference type="NCBI Taxonomy" id="749414"/>
    <lineage>
        <taxon>Bacteria</taxon>
        <taxon>Bacillati</taxon>
        <taxon>Actinomycetota</taxon>
        <taxon>Actinomycetes</taxon>
        <taxon>Kitasatosporales</taxon>
        <taxon>Streptomycetaceae</taxon>
        <taxon>Streptomyces</taxon>
    </lineage>
</organism>
<dbReference type="KEGG" id="sbh:SBI_00219"/>
<keyword evidence="2" id="KW-0472">Membrane</keyword>
<evidence type="ECO:0000313" key="3">
    <source>
        <dbReference type="EMBL" id="ADI03340.1"/>
    </source>
</evidence>
<sequence length="141" mass="15401">MRGRDRALCLFYGLFTVGGFLVMASMAVAYVLNHRENGPSGVVRDFLRDAVTNAASRFIYADLTLVWIALAGFMVVEARRLGIRYVWSYIIGAPVLALCVSFPLFMFIRQLKIASAAKGAPSPSPSVRLSAGLQEKGSDDH</sequence>
<dbReference type="Pfam" id="PF11196">
    <property type="entry name" value="DUF2834"/>
    <property type="match status" value="1"/>
</dbReference>
<dbReference type="RefSeq" id="WP_014172819.1">
    <property type="nucleotide sequence ID" value="NC_016582.1"/>
</dbReference>